<reference evidence="1" key="2">
    <citation type="submission" date="2020-11" db="EMBL/GenBank/DDBJ databases">
        <authorList>
            <person name="McCartney M.A."/>
            <person name="Auch B."/>
            <person name="Kono T."/>
            <person name="Mallez S."/>
            <person name="Becker A."/>
            <person name="Gohl D.M."/>
            <person name="Silverstein K.A.T."/>
            <person name="Koren S."/>
            <person name="Bechman K.B."/>
            <person name="Herman A."/>
            <person name="Abrahante J.E."/>
            <person name="Garbe J."/>
        </authorList>
    </citation>
    <scope>NUCLEOTIDE SEQUENCE</scope>
    <source>
        <strain evidence="1">Duluth1</strain>
        <tissue evidence="1">Whole animal</tissue>
    </source>
</reference>
<evidence type="ECO:0000313" key="1">
    <source>
        <dbReference type="EMBL" id="KAH3719857.1"/>
    </source>
</evidence>
<proteinExistence type="predicted"/>
<dbReference type="Proteomes" id="UP000828390">
    <property type="component" value="Unassembled WGS sequence"/>
</dbReference>
<accession>A0A9D4C9Z4</accession>
<gene>
    <name evidence="1" type="ORF">DPMN_062741</name>
</gene>
<dbReference type="EMBL" id="JAIWYP010000013">
    <property type="protein sequence ID" value="KAH3719857.1"/>
    <property type="molecule type" value="Genomic_DNA"/>
</dbReference>
<name>A0A9D4C9Z4_DREPO</name>
<reference evidence="1" key="1">
    <citation type="journal article" date="2019" name="bioRxiv">
        <title>The Genome of the Zebra Mussel, Dreissena polymorpha: A Resource for Invasive Species Research.</title>
        <authorList>
            <person name="McCartney M.A."/>
            <person name="Auch B."/>
            <person name="Kono T."/>
            <person name="Mallez S."/>
            <person name="Zhang Y."/>
            <person name="Obille A."/>
            <person name="Becker A."/>
            <person name="Abrahante J.E."/>
            <person name="Garbe J."/>
            <person name="Badalamenti J.P."/>
            <person name="Herman A."/>
            <person name="Mangelson H."/>
            <person name="Liachko I."/>
            <person name="Sullivan S."/>
            <person name="Sone E.D."/>
            <person name="Koren S."/>
            <person name="Silverstein K.A.T."/>
            <person name="Beckman K.B."/>
            <person name="Gohl D.M."/>
        </authorList>
    </citation>
    <scope>NUCLEOTIDE SEQUENCE</scope>
    <source>
        <strain evidence="1">Duluth1</strain>
        <tissue evidence="1">Whole animal</tissue>
    </source>
</reference>
<dbReference type="AlphaFoldDB" id="A0A9D4C9Z4"/>
<organism evidence="1 2">
    <name type="scientific">Dreissena polymorpha</name>
    <name type="common">Zebra mussel</name>
    <name type="synonym">Mytilus polymorpha</name>
    <dbReference type="NCBI Taxonomy" id="45954"/>
    <lineage>
        <taxon>Eukaryota</taxon>
        <taxon>Metazoa</taxon>
        <taxon>Spiralia</taxon>
        <taxon>Lophotrochozoa</taxon>
        <taxon>Mollusca</taxon>
        <taxon>Bivalvia</taxon>
        <taxon>Autobranchia</taxon>
        <taxon>Heteroconchia</taxon>
        <taxon>Euheterodonta</taxon>
        <taxon>Imparidentia</taxon>
        <taxon>Neoheterodontei</taxon>
        <taxon>Myida</taxon>
        <taxon>Dreissenoidea</taxon>
        <taxon>Dreissenidae</taxon>
        <taxon>Dreissena</taxon>
    </lineage>
</organism>
<comment type="caution">
    <text evidence="1">The sequence shown here is derived from an EMBL/GenBank/DDBJ whole genome shotgun (WGS) entry which is preliminary data.</text>
</comment>
<evidence type="ECO:0000313" key="2">
    <source>
        <dbReference type="Proteomes" id="UP000828390"/>
    </source>
</evidence>
<sequence length="85" mass="9753">MYCLSLATRSLYSIINQTIKTRGPERYQHLPICKLTWPTTVCIYTQQDSRPTTMSINQTCLSYSGSEFSESEGKRGIFFANFGRK</sequence>
<keyword evidence="2" id="KW-1185">Reference proteome</keyword>
<protein>
    <submittedName>
        <fullName evidence="1">Uncharacterized protein</fullName>
    </submittedName>
</protein>